<evidence type="ECO:0000256" key="2">
    <source>
        <dbReference type="ARBA" id="ARBA00022679"/>
    </source>
</evidence>
<dbReference type="Proteomes" id="UP000735302">
    <property type="component" value="Unassembled WGS sequence"/>
</dbReference>
<dbReference type="GO" id="GO:0004691">
    <property type="term" value="F:cAMP-dependent protein kinase activity"/>
    <property type="evidence" value="ECO:0007669"/>
    <property type="project" value="TreeGrafter"/>
</dbReference>
<dbReference type="PROSITE" id="PS00108">
    <property type="entry name" value="PROTEIN_KINASE_ST"/>
    <property type="match status" value="1"/>
</dbReference>
<feature type="domain" description="Protein kinase" evidence="6">
    <location>
        <begin position="13"/>
        <end position="217"/>
    </location>
</feature>
<sequence>MIILDFYYIYLVLGLSKSVSETASASALADSAHVPVLSDSADWLKEYLDGAKKMVDEKYRANPRSEVEHTLSEKRLLQAVNHPFIVFLHGFYKDATNLYLVMDYVYGGELFLLIRRKGRLPEAWAQFYSSQVLLALQYLHYCNIVYRDLKPENIMIDHRGYTRFILIGAPVSLDTLILPPPPLPPIRSAAAGRLWFCKTCRSRYHVDVVRYAPVPGP</sequence>
<dbReference type="SMART" id="SM00220">
    <property type="entry name" value="S_TKc"/>
    <property type="match status" value="1"/>
</dbReference>
<dbReference type="Gene3D" id="1.10.510.10">
    <property type="entry name" value="Transferase(Phosphotransferase) domain 1"/>
    <property type="match status" value="1"/>
</dbReference>
<reference evidence="7 8" key="1">
    <citation type="journal article" date="2021" name="Elife">
        <title>Chloroplast acquisition without the gene transfer in kleptoplastic sea slugs, Plakobranchus ocellatus.</title>
        <authorList>
            <person name="Maeda T."/>
            <person name="Takahashi S."/>
            <person name="Yoshida T."/>
            <person name="Shimamura S."/>
            <person name="Takaki Y."/>
            <person name="Nagai Y."/>
            <person name="Toyoda A."/>
            <person name="Suzuki Y."/>
            <person name="Arimoto A."/>
            <person name="Ishii H."/>
            <person name="Satoh N."/>
            <person name="Nishiyama T."/>
            <person name="Hasebe M."/>
            <person name="Maruyama T."/>
            <person name="Minagawa J."/>
            <person name="Obokata J."/>
            <person name="Shigenobu S."/>
        </authorList>
    </citation>
    <scope>NUCLEOTIDE SEQUENCE [LARGE SCALE GENOMIC DNA]</scope>
</reference>
<keyword evidence="2" id="KW-0808">Transferase</keyword>
<dbReference type="InterPro" id="IPR011009">
    <property type="entry name" value="Kinase-like_dom_sf"/>
</dbReference>
<evidence type="ECO:0000313" key="8">
    <source>
        <dbReference type="Proteomes" id="UP000735302"/>
    </source>
</evidence>
<dbReference type="Gene3D" id="3.30.200.20">
    <property type="entry name" value="Phosphorylase Kinase, domain 1"/>
    <property type="match status" value="1"/>
</dbReference>
<keyword evidence="8" id="KW-1185">Reference proteome</keyword>
<keyword evidence="4 7" id="KW-0418">Kinase</keyword>
<dbReference type="GO" id="GO:0005952">
    <property type="term" value="C:cAMP-dependent protein kinase complex"/>
    <property type="evidence" value="ECO:0007669"/>
    <property type="project" value="TreeGrafter"/>
</dbReference>
<evidence type="ECO:0000256" key="4">
    <source>
        <dbReference type="ARBA" id="ARBA00022777"/>
    </source>
</evidence>
<protein>
    <submittedName>
        <fullName evidence="7">cAMP-dependent protein kinase catalytic subunit</fullName>
    </submittedName>
</protein>
<dbReference type="AlphaFoldDB" id="A0AAV4D745"/>
<dbReference type="InterPro" id="IPR008271">
    <property type="entry name" value="Ser/Thr_kinase_AS"/>
</dbReference>
<keyword evidence="3" id="KW-0547">Nucleotide-binding</keyword>
<dbReference type="PROSITE" id="PS50011">
    <property type="entry name" value="PROTEIN_KINASE_DOM"/>
    <property type="match status" value="1"/>
</dbReference>
<dbReference type="GO" id="GO:0005634">
    <property type="term" value="C:nucleus"/>
    <property type="evidence" value="ECO:0007669"/>
    <property type="project" value="TreeGrafter"/>
</dbReference>
<evidence type="ECO:0000259" key="6">
    <source>
        <dbReference type="PROSITE" id="PS50011"/>
    </source>
</evidence>
<proteinExistence type="predicted"/>
<dbReference type="PANTHER" id="PTHR24353:SF152">
    <property type="entry name" value="UT01108P-RELATED"/>
    <property type="match status" value="1"/>
</dbReference>
<name>A0AAV4D745_9GAST</name>
<comment type="caution">
    <text evidence="7">The sequence shown here is derived from an EMBL/GenBank/DDBJ whole genome shotgun (WGS) entry which is preliminary data.</text>
</comment>
<dbReference type="PANTHER" id="PTHR24353">
    <property type="entry name" value="CYCLIC NUCLEOTIDE-DEPENDENT PROTEIN KINASE"/>
    <property type="match status" value="1"/>
</dbReference>
<dbReference type="EMBL" id="BLXT01007556">
    <property type="protein sequence ID" value="GFO39959.1"/>
    <property type="molecule type" value="Genomic_DNA"/>
</dbReference>
<organism evidence="7 8">
    <name type="scientific">Plakobranchus ocellatus</name>
    <dbReference type="NCBI Taxonomy" id="259542"/>
    <lineage>
        <taxon>Eukaryota</taxon>
        <taxon>Metazoa</taxon>
        <taxon>Spiralia</taxon>
        <taxon>Lophotrochozoa</taxon>
        <taxon>Mollusca</taxon>
        <taxon>Gastropoda</taxon>
        <taxon>Heterobranchia</taxon>
        <taxon>Euthyneura</taxon>
        <taxon>Panpulmonata</taxon>
        <taxon>Sacoglossa</taxon>
        <taxon>Placobranchoidea</taxon>
        <taxon>Plakobranchidae</taxon>
        <taxon>Plakobranchus</taxon>
    </lineage>
</organism>
<gene>
    <name evidence="7" type="ORF">PoB_006646400</name>
</gene>
<keyword evidence="5" id="KW-0067">ATP-binding</keyword>
<accession>A0AAV4D745</accession>
<dbReference type="Pfam" id="PF00069">
    <property type="entry name" value="Pkinase"/>
    <property type="match status" value="1"/>
</dbReference>
<dbReference type="GO" id="GO:0005829">
    <property type="term" value="C:cytosol"/>
    <property type="evidence" value="ECO:0007669"/>
    <property type="project" value="TreeGrafter"/>
</dbReference>
<dbReference type="InterPro" id="IPR000719">
    <property type="entry name" value="Prot_kinase_dom"/>
</dbReference>
<evidence type="ECO:0000256" key="1">
    <source>
        <dbReference type="ARBA" id="ARBA00022527"/>
    </source>
</evidence>
<evidence type="ECO:0000256" key="5">
    <source>
        <dbReference type="ARBA" id="ARBA00022840"/>
    </source>
</evidence>
<dbReference type="GO" id="GO:0005524">
    <property type="term" value="F:ATP binding"/>
    <property type="evidence" value="ECO:0007669"/>
    <property type="project" value="UniProtKB-KW"/>
</dbReference>
<evidence type="ECO:0000256" key="3">
    <source>
        <dbReference type="ARBA" id="ARBA00022741"/>
    </source>
</evidence>
<keyword evidence="1" id="KW-0723">Serine/threonine-protein kinase</keyword>
<evidence type="ECO:0000313" key="7">
    <source>
        <dbReference type="EMBL" id="GFO39959.1"/>
    </source>
</evidence>
<dbReference type="SUPFAM" id="SSF56112">
    <property type="entry name" value="Protein kinase-like (PK-like)"/>
    <property type="match status" value="1"/>
</dbReference>